<dbReference type="AlphaFoldDB" id="A0AAD7ETD1"/>
<feature type="signal peptide" evidence="1">
    <location>
        <begin position="1"/>
        <end position="15"/>
    </location>
</feature>
<evidence type="ECO:0000256" key="1">
    <source>
        <dbReference type="SAM" id="SignalP"/>
    </source>
</evidence>
<gene>
    <name evidence="2" type="ORF">DFH08DRAFT_861395</name>
</gene>
<feature type="chain" id="PRO_5042207677" description="Secreted protein" evidence="1">
    <location>
        <begin position="16"/>
        <end position="73"/>
    </location>
</feature>
<proteinExistence type="predicted"/>
<protein>
    <recommendedName>
        <fullName evidence="4">Secreted protein</fullName>
    </recommendedName>
</protein>
<reference evidence="2" key="1">
    <citation type="submission" date="2023-03" db="EMBL/GenBank/DDBJ databases">
        <title>Massive genome expansion in bonnet fungi (Mycena s.s.) driven by repeated elements and novel gene families across ecological guilds.</title>
        <authorList>
            <consortium name="Lawrence Berkeley National Laboratory"/>
            <person name="Harder C.B."/>
            <person name="Miyauchi S."/>
            <person name="Viragh M."/>
            <person name="Kuo A."/>
            <person name="Thoen E."/>
            <person name="Andreopoulos B."/>
            <person name="Lu D."/>
            <person name="Skrede I."/>
            <person name="Drula E."/>
            <person name="Henrissat B."/>
            <person name="Morin E."/>
            <person name="Kohler A."/>
            <person name="Barry K."/>
            <person name="LaButti K."/>
            <person name="Morin E."/>
            <person name="Salamov A."/>
            <person name="Lipzen A."/>
            <person name="Mereny Z."/>
            <person name="Hegedus B."/>
            <person name="Baldrian P."/>
            <person name="Stursova M."/>
            <person name="Weitz H."/>
            <person name="Taylor A."/>
            <person name="Grigoriev I.V."/>
            <person name="Nagy L.G."/>
            <person name="Martin F."/>
            <person name="Kauserud H."/>
        </authorList>
    </citation>
    <scope>NUCLEOTIDE SEQUENCE</scope>
    <source>
        <strain evidence="2">CBHHK002</strain>
    </source>
</reference>
<evidence type="ECO:0008006" key="4">
    <source>
        <dbReference type="Google" id="ProtNLM"/>
    </source>
</evidence>
<keyword evidence="1" id="KW-0732">Signal</keyword>
<organism evidence="2 3">
    <name type="scientific">Mycena albidolilacea</name>
    <dbReference type="NCBI Taxonomy" id="1033008"/>
    <lineage>
        <taxon>Eukaryota</taxon>
        <taxon>Fungi</taxon>
        <taxon>Dikarya</taxon>
        <taxon>Basidiomycota</taxon>
        <taxon>Agaricomycotina</taxon>
        <taxon>Agaricomycetes</taxon>
        <taxon>Agaricomycetidae</taxon>
        <taxon>Agaricales</taxon>
        <taxon>Marasmiineae</taxon>
        <taxon>Mycenaceae</taxon>
        <taxon>Mycena</taxon>
    </lineage>
</organism>
<dbReference type="Proteomes" id="UP001218218">
    <property type="component" value="Unassembled WGS sequence"/>
</dbReference>
<keyword evidence="3" id="KW-1185">Reference proteome</keyword>
<accession>A0AAD7ETD1</accession>
<dbReference type="EMBL" id="JARIHO010000014">
    <property type="protein sequence ID" value="KAJ7350423.1"/>
    <property type="molecule type" value="Genomic_DNA"/>
</dbReference>
<name>A0AAD7ETD1_9AGAR</name>
<evidence type="ECO:0000313" key="3">
    <source>
        <dbReference type="Proteomes" id="UP001218218"/>
    </source>
</evidence>
<comment type="caution">
    <text evidence="2">The sequence shown here is derived from an EMBL/GenBank/DDBJ whole genome shotgun (WGS) entry which is preliminary data.</text>
</comment>
<sequence>MVAGVLSSSWLAALARPLQLLPHGDRIQVIQKPPSVPNSYLICLKDAMPQAHVLLKTGQSSAESICTCRIACI</sequence>
<evidence type="ECO:0000313" key="2">
    <source>
        <dbReference type="EMBL" id="KAJ7350423.1"/>
    </source>
</evidence>